<reference evidence="2" key="5">
    <citation type="journal article" date="2021" name="G3 (Bethesda)">
        <title>Aegilops tauschii genome assembly Aet v5.0 features greater sequence contiguity and improved annotation.</title>
        <authorList>
            <person name="Wang L."/>
            <person name="Zhu T."/>
            <person name="Rodriguez J.C."/>
            <person name="Deal K.R."/>
            <person name="Dubcovsky J."/>
            <person name="McGuire P.E."/>
            <person name="Lux T."/>
            <person name="Spannagl M."/>
            <person name="Mayer K.F.X."/>
            <person name="Baldrich P."/>
            <person name="Meyers B.C."/>
            <person name="Huo N."/>
            <person name="Gu Y.Q."/>
            <person name="Zhou H."/>
            <person name="Devos K.M."/>
            <person name="Bennetzen J.L."/>
            <person name="Unver T."/>
            <person name="Budak H."/>
            <person name="Gulick P.J."/>
            <person name="Galiba G."/>
            <person name="Kalapos B."/>
            <person name="Nelson D.R."/>
            <person name="Li P."/>
            <person name="You F.M."/>
            <person name="Luo M.C."/>
            <person name="Dvorak J."/>
        </authorList>
    </citation>
    <scope>NUCLEOTIDE SEQUENCE [LARGE SCALE GENOMIC DNA]</scope>
    <source>
        <strain evidence="2">cv. AL8/78</strain>
    </source>
</reference>
<feature type="compositionally biased region" description="Pro residues" evidence="1">
    <location>
        <begin position="11"/>
        <end position="20"/>
    </location>
</feature>
<name>A0A453FZ88_AEGTS</name>
<evidence type="ECO:0000256" key="1">
    <source>
        <dbReference type="SAM" id="MobiDB-lite"/>
    </source>
</evidence>
<sequence length="639" mass="70602">NPTPCGALRGPPDPIISPPPVKRRLAPKRRTCRAVQPMAAASAGGAGEPRLVDRCIDAAARCRASVEAWRRQRRSLERLPGQLADALLSRLAARRLLFPSLLEVFQHSVQEIDFSGNIAVDAEWLAYLGSFRYLGILKLADCKKVDHSAIWALSGMSMLKELDLSRCSRITDAGIKHIVSIDSLEKLHLSETGLTDNGVMLISALKRLNLLDLGGIHMTDKALRSLQVLTQLEHLDIWGSEITDEGASVLKAFTRLRFLNVSWTHVTRLPPLPNMKYLNMSNCTIYSIRGGDSEVHIPLQKFTASAASFGDIDEVFSSIVASSFSFLDMSGCSLSNLYGLQKMKSLEHLDLSLSRVTDGAIEYVANIGTKLRYLSLKNTGITSQAPCILAGTVPNLASLSLAYTKVDDSALVYISMMPSLKVIDLSHTSIEGFTRVEANSEKILSLPLLEHLIYLESLNLEDAPLSDEVIPPMASFRALKYLYLKSDFLSDPALQALSSASNLIHLGFCGSVLSNSGLLQFVPPAQLHVLDLSGCWVLTEYAISSFRSHHPVIEVRHELIQELQPSHIGTSQVRKSRHLPRGKTNFFNSSADSSRHSGIFFVDQRIKYSREKMLEIQDLTQSNSVLHDVQLPPELRRME</sequence>
<proteinExistence type="predicted"/>
<evidence type="ECO:0000313" key="3">
    <source>
        <dbReference type="Proteomes" id="UP000015105"/>
    </source>
</evidence>
<dbReference type="Gene3D" id="3.80.10.10">
    <property type="entry name" value="Ribonuclease Inhibitor"/>
    <property type="match status" value="4"/>
</dbReference>
<reference evidence="3" key="1">
    <citation type="journal article" date="2014" name="Science">
        <title>Ancient hybridizations among the ancestral genomes of bread wheat.</title>
        <authorList>
            <consortium name="International Wheat Genome Sequencing Consortium,"/>
            <person name="Marcussen T."/>
            <person name="Sandve S.R."/>
            <person name="Heier L."/>
            <person name="Spannagl M."/>
            <person name="Pfeifer M."/>
            <person name="Jakobsen K.S."/>
            <person name="Wulff B.B."/>
            <person name="Steuernagel B."/>
            <person name="Mayer K.F."/>
            <person name="Olsen O.A."/>
        </authorList>
    </citation>
    <scope>NUCLEOTIDE SEQUENCE [LARGE SCALE GENOMIC DNA]</scope>
    <source>
        <strain evidence="3">cv. AL8/78</strain>
    </source>
</reference>
<evidence type="ECO:0000313" key="2">
    <source>
        <dbReference type="EnsemblPlants" id="AET3Gv20834200.3"/>
    </source>
</evidence>
<organism evidence="2 3">
    <name type="scientific">Aegilops tauschii subsp. strangulata</name>
    <name type="common">Goatgrass</name>
    <dbReference type="NCBI Taxonomy" id="200361"/>
    <lineage>
        <taxon>Eukaryota</taxon>
        <taxon>Viridiplantae</taxon>
        <taxon>Streptophyta</taxon>
        <taxon>Embryophyta</taxon>
        <taxon>Tracheophyta</taxon>
        <taxon>Spermatophyta</taxon>
        <taxon>Magnoliopsida</taxon>
        <taxon>Liliopsida</taxon>
        <taxon>Poales</taxon>
        <taxon>Poaceae</taxon>
        <taxon>BOP clade</taxon>
        <taxon>Pooideae</taxon>
        <taxon>Triticodae</taxon>
        <taxon>Triticeae</taxon>
        <taxon>Triticinae</taxon>
        <taxon>Aegilops</taxon>
    </lineage>
</organism>
<accession>A0A453FZ88</accession>
<dbReference type="SMART" id="SM00367">
    <property type="entry name" value="LRR_CC"/>
    <property type="match status" value="5"/>
</dbReference>
<dbReference type="PANTHER" id="PTHR12904">
    <property type="match status" value="1"/>
</dbReference>
<dbReference type="InterPro" id="IPR001611">
    <property type="entry name" value="Leu-rich_rpt"/>
</dbReference>
<dbReference type="SUPFAM" id="SSF52047">
    <property type="entry name" value="RNI-like"/>
    <property type="match status" value="1"/>
</dbReference>
<protein>
    <submittedName>
        <fullName evidence="2">Uncharacterized protein</fullName>
    </submittedName>
</protein>
<dbReference type="Proteomes" id="UP000015105">
    <property type="component" value="Chromosome 3D"/>
</dbReference>
<dbReference type="InterPro" id="IPR051341">
    <property type="entry name" value="Zyg-11_UBL_adapter"/>
</dbReference>
<dbReference type="AlphaFoldDB" id="A0A453FZ88"/>
<dbReference type="SUPFAM" id="SSF52058">
    <property type="entry name" value="L domain-like"/>
    <property type="match status" value="1"/>
</dbReference>
<dbReference type="InterPro" id="IPR006553">
    <property type="entry name" value="Leu-rich_rpt_Cys-con_subtyp"/>
</dbReference>
<dbReference type="PANTHER" id="PTHR12904:SF23">
    <property type="entry name" value="PROTEIN ZER-1 HOMOLOG"/>
    <property type="match status" value="1"/>
</dbReference>
<dbReference type="Gramene" id="AET3Gv20834200.3">
    <property type="protein sequence ID" value="AET3Gv20834200.3"/>
    <property type="gene ID" value="AET3Gv20834200"/>
</dbReference>
<dbReference type="Pfam" id="PF13516">
    <property type="entry name" value="LRR_6"/>
    <property type="match status" value="3"/>
</dbReference>
<dbReference type="EnsemblPlants" id="AET3Gv20834200.3">
    <property type="protein sequence ID" value="AET3Gv20834200.3"/>
    <property type="gene ID" value="AET3Gv20834200"/>
</dbReference>
<reference evidence="3" key="2">
    <citation type="journal article" date="2017" name="Nat. Plants">
        <title>The Aegilops tauschii genome reveals multiple impacts of transposons.</title>
        <authorList>
            <person name="Zhao G."/>
            <person name="Zou C."/>
            <person name="Li K."/>
            <person name="Wang K."/>
            <person name="Li T."/>
            <person name="Gao L."/>
            <person name="Zhang X."/>
            <person name="Wang H."/>
            <person name="Yang Z."/>
            <person name="Liu X."/>
            <person name="Jiang W."/>
            <person name="Mao L."/>
            <person name="Kong X."/>
            <person name="Jiao Y."/>
            <person name="Jia J."/>
        </authorList>
    </citation>
    <scope>NUCLEOTIDE SEQUENCE [LARGE SCALE GENOMIC DNA]</scope>
    <source>
        <strain evidence="3">cv. AL8/78</strain>
    </source>
</reference>
<keyword evidence="3" id="KW-1185">Reference proteome</keyword>
<dbReference type="STRING" id="200361.A0A453FZ88"/>
<dbReference type="InterPro" id="IPR032675">
    <property type="entry name" value="LRR_dom_sf"/>
</dbReference>
<feature type="region of interest" description="Disordered" evidence="1">
    <location>
        <begin position="1"/>
        <end position="22"/>
    </location>
</feature>
<reference evidence="2" key="3">
    <citation type="journal article" date="2017" name="Nature">
        <title>Genome sequence of the progenitor of the wheat D genome Aegilops tauschii.</title>
        <authorList>
            <person name="Luo M.C."/>
            <person name="Gu Y.Q."/>
            <person name="Puiu D."/>
            <person name="Wang H."/>
            <person name="Twardziok S.O."/>
            <person name="Deal K.R."/>
            <person name="Huo N."/>
            <person name="Zhu T."/>
            <person name="Wang L."/>
            <person name="Wang Y."/>
            <person name="McGuire P.E."/>
            <person name="Liu S."/>
            <person name="Long H."/>
            <person name="Ramasamy R.K."/>
            <person name="Rodriguez J.C."/>
            <person name="Van S.L."/>
            <person name="Yuan L."/>
            <person name="Wang Z."/>
            <person name="Xia Z."/>
            <person name="Xiao L."/>
            <person name="Anderson O.D."/>
            <person name="Ouyang S."/>
            <person name="Liang Y."/>
            <person name="Zimin A.V."/>
            <person name="Pertea G."/>
            <person name="Qi P."/>
            <person name="Bennetzen J.L."/>
            <person name="Dai X."/>
            <person name="Dawson M.W."/>
            <person name="Muller H.G."/>
            <person name="Kugler K."/>
            <person name="Rivarola-Duarte L."/>
            <person name="Spannagl M."/>
            <person name="Mayer K.F.X."/>
            <person name="Lu F.H."/>
            <person name="Bevan M.W."/>
            <person name="Leroy P."/>
            <person name="Li P."/>
            <person name="You F.M."/>
            <person name="Sun Q."/>
            <person name="Liu Z."/>
            <person name="Lyons E."/>
            <person name="Wicker T."/>
            <person name="Salzberg S.L."/>
            <person name="Devos K.M."/>
            <person name="Dvorak J."/>
        </authorList>
    </citation>
    <scope>NUCLEOTIDE SEQUENCE [LARGE SCALE GENOMIC DNA]</scope>
    <source>
        <strain evidence="2">cv. AL8/78</strain>
    </source>
</reference>
<reference evidence="2" key="4">
    <citation type="submission" date="2019-03" db="UniProtKB">
        <authorList>
            <consortium name="EnsemblPlants"/>
        </authorList>
    </citation>
    <scope>IDENTIFICATION</scope>
</reference>